<dbReference type="EMBL" id="CP072649">
    <property type="protein sequence ID" value="QUW04690.1"/>
    <property type="molecule type" value="Genomic_DNA"/>
</dbReference>
<evidence type="ECO:0000256" key="6">
    <source>
        <dbReference type="ARBA" id="ARBA00023136"/>
    </source>
</evidence>
<dbReference type="PRINTS" id="PR01302">
    <property type="entry name" value="TYPE3IMPPROT"/>
</dbReference>
<evidence type="ECO:0000256" key="3">
    <source>
        <dbReference type="ARBA" id="ARBA00022475"/>
    </source>
</evidence>
<dbReference type="RefSeq" id="WP_211430579.1">
    <property type="nucleotide sequence ID" value="NZ_CP072649.1"/>
</dbReference>
<gene>
    <name evidence="9" type="primary">sctR</name>
    <name evidence="9" type="ORF">J8C06_13040</name>
</gene>
<evidence type="ECO:0000313" key="9">
    <source>
        <dbReference type="EMBL" id="QUW04690.1"/>
    </source>
</evidence>
<dbReference type="PANTHER" id="PTHR30587:SF2">
    <property type="entry name" value="SURFACE PRESENTATION OF ANTIGENS PROTEIN SPAP"/>
    <property type="match status" value="1"/>
</dbReference>
<dbReference type="InterPro" id="IPR005773">
    <property type="entry name" value="T3SS_YscR-like"/>
</dbReference>
<protein>
    <submittedName>
        <fullName evidence="9">Type III secretion system export apparatus subunit SctR</fullName>
    </submittedName>
</protein>
<dbReference type="PROSITE" id="PS01060">
    <property type="entry name" value="FLIP_1"/>
    <property type="match status" value="1"/>
</dbReference>
<accession>A0ABX8BFJ6</accession>
<comment type="subcellular location">
    <subcellularLocation>
        <location evidence="1">Cell membrane</location>
        <topology evidence="1">Multi-pass membrane protein</topology>
    </subcellularLocation>
</comment>
<dbReference type="NCBIfam" id="NF009438">
    <property type="entry name" value="PRK12797.1"/>
    <property type="match status" value="1"/>
</dbReference>
<dbReference type="NCBIfam" id="TIGR01102">
    <property type="entry name" value="yscR"/>
    <property type="match status" value="1"/>
</dbReference>
<keyword evidence="10" id="KW-1185">Reference proteome</keyword>
<sequence>MPVRSRRLRFLPATLLLAGIGVSSSSTAAAQGSLQANPVVLVVTLGALALAPFALIMMTSFVKISVVLSILRNALGTQQVPPNQVITGISLILTMFIMAPVAEKMLEEAGLSDATAPVFTEMRAETLFKALDKGKEPLRAFLERNAHEADRRLFLGLAQRLAQKNGKDPSTITVRDFRVVVPAFVTSQLTEAFQIGFLLFIPFLVIDMLVSNILQAMGMFMLSPTMISLPFKLLLFVLVKGWVTLIQNLVLSYA</sequence>
<feature type="transmembrane region" description="Helical" evidence="7">
    <location>
        <begin position="39"/>
        <end position="64"/>
    </location>
</feature>
<feature type="chain" id="PRO_5045265972" evidence="8">
    <location>
        <begin position="29"/>
        <end position="254"/>
    </location>
</feature>
<evidence type="ECO:0000256" key="7">
    <source>
        <dbReference type="SAM" id="Phobius"/>
    </source>
</evidence>
<dbReference type="Pfam" id="PF00813">
    <property type="entry name" value="FliP"/>
    <property type="match status" value="1"/>
</dbReference>
<feature type="transmembrane region" description="Helical" evidence="7">
    <location>
        <begin position="231"/>
        <end position="251"/>
    </location>
</feature>
<evidence type="ECO:0000256" key="4">
    <source>
        <dbReference type="ARBA" id="ARBA00022692"/>
    </source>
</evidence>
<dbReference type="PANTHER" id="PTHR30587">
    <property type="entry name" value="FLAGELLAR BIOSYNTHETIC PROTEIN FLIP"/>
    <property type="match status" value="1"/>
</dbReference>
<feature type="transmembrane region" description="Helical" evidence="7">
    <location>
        <begin position="192"/>
        <end position="210"/>
    </location>
</feature>
<name>A0ABX8BFJ6_9BACT</name>
<dbReference type="InterPro" id="IPR005838">
    <property type="entry name" value="T3SS_IM_P"/>
</dbReference>
<comment type="similarity">
    <text evidence="2">Belongs to the FliP/MopC/SpaP family.</text>
</comment>
<feature type="signal peptide" evidence="8">
    <location>
        <begin position="1"/>
        <end position="28"/>
    </location>
</feature>
<feature type="transmembrane region" description="Helical" evidence="7">
    <location>
        <begin position="85"/>
        <end position="102"/>
    </location>
</feature>
<evidence type="ECO:0000256" key="5">
    <source>
        <dbReference type="ARBA" id="ARBA00022989"/>
    </source>
</evidence>
<dbReference type="Proteomes" id="UP000676506">
    <property type="component" value="Chromosome 2"/>
</dbReference>
<reference evidence="9 10" key="1">
    <citation type="submission" date="2021-03" db="EMBL/GenBank/DDBJ databases">
        <title>Genomic and phenotypic characterization of Chloracidobacterium isolates provides evidence for multiple species.</title>
        <authorList>
            <person name="Saini M.K."/>
            <person name="Costas A.M.G."/>
            <person name="Tank M."/>
            <person name="Bryant D.A."/>
        </authorList>
    </citation>
    <scope>NUCLEOTIDE SEQUENCE [LARGE SCALE GENOMIC DNA]</scope>
    <source>
        <strain evidence="9 10">BV2-C</strain>
    </source>
</reference>
<keyword evidence="6 7" id="KW-0472">Membrane</keyword>
<keyword evidence="8" id="KW-0732">Signal</keyword>
<keyword evidence="4 7" id="KW-0812">Transmembrane</keyword>
<evidence type="ECO:0000313" key="10">
    <source>
        <dbReference type="Proteomes" id="UP000676506"/>
    </source>
</evidence>
<proteinExistence type="inferred from homology"/>
<evidence type="ECO:0000256" key="8">
    <source>
        <dbReference type="SAM" id="SignalP"/>
    </source>
</evidence>
<keyword evidence="3" id="KW-1003">Cell membrane</keyword>
<evidence type="ECO:0000256" key="2">
    <source>
        <dbReference type="ARBA" id="ARBA00006257"/>
    </source>
</evidence>
<organism evidence="9 10">
    <name type="scientific">Chloracidobacterium validum</name>
    <dbReference type="NCBI Taxonomy" id="2821543"/>
    <lineage>
        <taxon>Bacteria</taxon>
        <taxon>Pseudomonadati</taxon>
        <taxon>Acidobacteriota</taxon>
        <taxon>Terriglobia</taxon>
        <taxon>Terriglobales</taxon>
        <taxon>Acidobacteriaceae</taxon>
        <taxon>Chloracidobacterium</taxon>
    </lineage>
</organism>
<evidence type="ECO:0000256" key="1">
    <source>
        <dbReference type="ARBA" id="ARBA00004651"/>
    </source>
</evidence>
<keyword evidence="5 7" id="KW-1133">Transmembrane helix</keyword>